<protein>
    <recommendedName>
        <fullName evidence="2">Terminase small subunit</fullName>
    </recommendedName>
</protein>
<proteinExistence type="predicted"/>
<dbReference type="Gene3D" id="1.10.10.1400">
    <property type="entry name" value="Terminase, small subunit, N-terminal DNA-binding domain, HTH motif"/>
    <property type="match status" value="1"/>
</dbReference>
<organism evidence="1">
    <name type="scientific">marine sediment metagenome</name>
    <dbReference type="NCBI Taxonomy" id="412755"/>
    <lineage>
        <taxon>unclassified sequences</taxon>
        <taxon>metagenomes</taxon>
        <taxon>ecological metagenomes</taxon>
    </lineage>
</organism>
<dbReference type="InterPro" id="IPR038713">
    <property type="entry name" value="Terminase_Gp1_N_sf"/>
</dbReference>
<dbReference type="InterPro" id="IPR005335">
    <property type="entry name" value="Terminase_ssu"/>
</dbReference>
<evidence type="ECO:0008006" key="2">
    <source>
        <dbReference type="Google" id="ProtNLM"/>
    </source>
</evidence>
<dbReference type="EMBL" id="LAZR01041569">
    <property type="protein sequence ID" value="KKL11636.1"/>
    <property type="molecule type" value="Genomic_DNA"/>
</dbReference>
<evidence type="ECO:0000313" key="1">
    <source>
        <dbReference type="EMBL" id="KKL11636.1"/>
    </source>
</evidence>
<sequence>MLTQKQEDFCLNIVSGMSATDASLQAGYADPNHTSLMLKTVKISERITELRKPAVDSTKMLVQEREERLSDIAREELSSAKGTPLRGPNISAIQELNKMDGSYAPEKHAVLGAIIIEVVYKETKLIGEDNATE</sequence>
<reference evidence="1" key="1">
    <citation type="journal article" date="2015" name="Nature">
        <title>Complex archaea that bridge the gap between prokaryotes and eukaryotes.</title>
        <authorList>
            <person name="Spang A."/>
            <person name="Saw J.H."/>
            <person name="Jorgensen S.L."/>
            <person name="Zaremba-Niedzwiedzka K."/>
            <person name="Martijn J."/>
            <person name="Lind A.E."/>
            <person name="van Eijk R."/>
            <person name="Schleper C."/>
            <person name="Guy L."/>
            <person name="Ettema T.J."/>
        </authorList>
    </citation>
    <scope>NUCLEOTIDE SEQUENCE</scope>
</reference>
<dbReference type="AlphaFoldDB" id="A0A0F9D1G2"/>
<comment type="caution">
    <text evidence="1">The sequence shown here is derived from an EMBL/GenBank/DDBJ whole genome shotgun (WGS) entry which is preliminary data.</text>
</comment>
<name>A0A0F9D1G2_9ZZZZ</name>
<accession>A0A0F9D1G2</accession>
<gene>
    <name evidence="1" type="ORF">LCGC14_2543820</name>
</gene>
<dbReference type="GO" id="GO:0051276">
    <property type="term" value="P:chromosome organization"/>
    <property type="evidence" value="ECO:0007669"/>
    <property type="project" value="InterPro"/>
</dbReference>
<dbReference type="Pfam" id="PF03592">
    <property type="entry name" value="Terminase_2"/>
    <property type="match status" value="1"/>
</dbReference>